<evidence type="ECO:0000313" key="3">
    <source>
        <dbReference type="Proteomes" id="UP000016481"/>
    </source>
</evidence>
<organism evidence="2 3">
    <name type="scientific">Actinomyces graevenitzii F0530</name>
    <dbReference type="NCBI Taxonomy" id="1321817"/>
    <lineage>
        <taxon>Bacteria</taxon>
        <taxon>Bacillati</taxon>
        <taxon>Actinomycetota</taxon>
        <taxon>Actinomycetes</taxon>
        <taxon>Actinomycetales</taxon>
        <taxon>Actinomycetaceae</taxon>
        <taxon>Actinomyces</taxon>
    </lineage>
</organism>
<comment type="caution">
    <text evidence="2">The sequence shown here is derived from an EMBL/GenBank/DDBJ whole genome shotgun (WGS) entry which is preliminary data.</text>
</comment>
<name>U1QF67_9ACTO</name>
<keyword evidence="1" id="KW-0812">Transmembrane</keyword>
<proteinExistence type="predicted"/>
<sequence length="55" mass="5994">MTTSLLVEVLPLWSLLTIPRARVGFGGGFLWGLFVVWVTFVGFGLWCVVFGGGFS</sequence>
<keyword evidence="1" id="KW-1133">Transmembrane helix</keyword>
<dbReference type="Proteomes" id="UP000016481">
    <property type="component" value="Unassembled WGS sequence"/>
</dbReference>
<reference evidence="2 3" key="1">
    <citation type="submission" date="2013-08" db="EMBL/GenBank/DDBJ databases">
        <authorList>
            <person name="Weinstock G."/>
            <person name="Sodergren E."/>
            <person name="Wylie T."/>
            <person name="Fulton L."/>
            <person name="Fulton R."/>
            <person name="Fronick C."/>
            <person name="O'Laughlin M."/>
            <person name="Godfrey J."/>
            <person name="Miner T."/>
            <person name="Herter B."/>
            <person name="Appelbaum E."/>
            <person name="Cordes M."/>
            <person name="Lek S."/>
            <person name="Wollam A."/>
            <person name="Pepin K.H."/>
            <person name="Palsikar V.B."/>
            <person name="Mitreva M."/>
            <person name="Wilson R.K."/>
        </authorList>
    </citation>
    <scope>NUCLEOTIDE SEQUENCE [LARGE SCALE GENOMIC DNA]</scope>
    <source>
        <strain evidence="2 3">F0530</strain>
    </source>
</reference>
<evidence type="ECO:0000256" key="1">
    <source>
        <dbReference type="SAM" id="Phobius"/>
    </source>
</evidence>
<gene>
    <name evidence="2" type="ORF">HMPREF1978_00098</name>
</gene>
<dbReference type="HOGENOM" id="CLU_3021392_0_0_11"/>
<protein>
    <submittedName>
        <fullName evidence="2">Uncharacterized protein</fullName>
    </submittedName>
</protein>
<dbReference type="AlphaFoldDB" id="U1QF67"/>
<evidence type="ECO:0000313" key="2">
    <source>
        <dbReference type="EMBL" id="ERH20564.1"/>
    </source>
</evidence>
<feature type="transmembrane region" description="Helical" evidence="1">
    <location>
        <begin position="31"/>
        <end position="54"/>
    </location>
</feature>
<keyword evidence="1" id="KW-0472">Membrane</keyword>
<dbReference type="EMBL" id="AWSC01000007">
    <property type="protein sequence ID" value="ERH20564.1"/>
    <property type="molecule type" value="Genomic_DNA"/>
</dbReference>
<accession>U1QF67</accession>